<dbReference type="PANTHER" id="PTHR46196">
    <property type="entry name" value="TRANSCRIPTION FACTOR BHLH155-LIKE ISOFORM X1-RELATED"/>
    <property type="match status" value="1"/>
</dbReference>
<comment type="subcellular location">
    <subcellularLocation>
        <location evidence="1">Nucleus</location>
    </subcellularLocation>
</comment>
<keyword evidence="7" id="KW-1185">Reference proteome</keyword>
<dbReference type="GO" id="GO:0005634">
    <property type="term" value="C:nucleus"/>
    <property type="evidence" value="ECO:0007669"/>
    <property type="project" value="UniProtKB-SubCell"/>
</dbReference>
<keyword evidence="4" id="KW-0539">Nucleus</keyword>
<dbReference type="AlphaFoldDB" id="A0A3Q0FCB2"/>
<dbReference type="Pfam" id="PF23176">
    <property type="entry name" value="bHLH_LHW"/>
    <property type="match status" value="1"/>
</dbReference>
<dbReference type="Proteomes" id="UP000087766">
    <property type="component" value="Chromosome 8"/>
</dbReference>
<dbReference type="GO" id="GO:0003700">
    <property type="term" value="F:DNA-binding transcription factor activity"/>
    <property type="evidence" value="ECO:0007669"/>
    <property type="project" value="InterPro"/>
</dbReference>
<dbReference type="InterPro" id="IPR043561">
    <property type="entry name" value="LHW-like"/>
</dbReference>
<dbReference type="InterPro" id="IPR025610">
    <property type="entry name" value="MYC/MYB_N"/>
</dbReference>
<reference evidence="7" key="1">
    <citation type="journal article" date="2014" name="Nat. Commun.">
        <title>Genome sequence of mungbean and insights into evolution within Vigna species.</title>
        <authorList>
            <person name="Kang Y.J."/>
            <person name="Kim S.K."/>
            <person name="Kim M.Y."/>
            <person name="Lestari P."/>
            <person name="Kim K.H."/>
            <person name="Ha B.K."/>
            <person name="Jun T.H."/>
            <person name="Hwang W.J."/>
            <person name="Lee T."/>
            <person name="Lee J."/>
            <person name="Shim S."/>
            <person name="Yoon M.Y."/>
            <person name="Jang Y.E."/>
            <person name="Han K.S."/>
            <person name="Taeprayoon P."/>
            <person name="Yoon N."/>
            <person name="Somta P."/>
            <person name="Tanya P."/>
            <person name="Kim K.S."/>
            <person name="Gwag J.G."/>
            <person name="Moon J.K."/>
            <person name="Lee Y.H."/>
            <person name="Park B.S."/>
            <person name="Bombarely A."/>
            <person name="Doyle J.J."/>
            <person name="Jackson S.A."/>
            <person name="Schafleitner R."/>
            <person name="Srinives P."/>
            <person name="Varshney R.K."/>
            <person name="Lee S.H."/>
        </authorList>
    </citation>
    <scope>NUCLEOTIDE SEQUENCE [LARGE SCALE GENOMIC DNA]</scope>
    <source>
        <strain evidence="7">cv. VC1973A</strain>
    </source>
</reference>
<dbReference type="Pfam" id="PF14215">
    <property type="entry name" value="bHLH-MYC_N"/>
    <property type="match status" value="1"/>
</dbReference>
<dbReference type="PANTHER" id="PTHR46196:SF3">
    <property type="entry name" value="TRANSCRIPTION FACTOR LHW-LIKE ISOFORM X1"/>
    <property type="match status" value="1"/>
</dbReference>
<dbReference type="GeneID" id="106772212"/>
<evidence type="ECO:0000256" key="3">
    <source>
        <dbReference type="ARBA" id="ARBA00023163"/>
    </source>
</evidence>
<evidence type="ECO:0000256" key="2">
    <source>
        <dbReference type="ARBA" id="ARBA00023015"/>
    </source>
</evidence>
<evidence type="ECO:0000256" key="4">
    <source>
        <dbReference type="ARBA" id="ARBA00023242"/>
    </source>
</evidence>
<feature type="domain" description="BHLH" evidence="6">
    <location>
        <begin position="443"/>
        <end position="492"/>
    </location>
</feature>
<evidence type="ECO:0000256" key="5">
    <source>
        <dbReference type="SAM" id="MobiDB-lite"/>
    </source>
</evidence>
<sequence length="624" mass="70500">MEATSITSLLKGFCDHTRWKYAVFWKLNHHFPMVVGKVALARDHCWVSCEDILTPKFDTDLITECPDEWLLQIACGIKTIVLVPVLPLGVLQFGSFEEVAEDLEFVTTVKGKLQSIDCMEANITPLNMGTDYQDWSDLMHNLMNSLDESSSVTKTIWKSEVSTSTASNSANGSTRLNPTMLSFIQDDCSVSRQNLLKSLKRENGNEIGSSSFDMSTVPRHISKMETKPNHMEAEMWSWSVFEEMSNGLDSLSVKNMTEKQFGGTESGYYDAKNINDFTFPSESELHKALGSVAYSVGEAYHTSCLITNKKESDHIKGFEFPEDLDPEYLLDAVVGNLCSAADDTSSISNSIRSFTTLPTEISGSIPKNYSEESYTLIVDNSDVKNDLVPAVSFKRKYEFSNHFTSSFDGNGSLLIDEVPQEKEDVHMLPINGPKLSSTNKKRTRVVNNQKARPRDRQLIMDRMKELRELVPDGGRCSIDNLLERTIKHMLYLRKITSQAEKLKRFANRTVGESKRQKMNGSHPGRSCAFDFESELAWPIVIEDLECTGHMLIEMICNEHGLFLEIAQVIRKLDVTILKGILENRSSDSWACFIVEVPRGFHRMDVLCPLLHLLQLRRNPISYKS</sequence>
<evidence type="ECO:0000313" key="7">
    <source>
        <dbReference type="Proteomes" id="UP000087766"/>
    </source>
</evidence>
<dbReference type="GO" id="GO:0046983">
    <property type="term" value="F:protein dimerization activity"/>
    <property type="evidence" value="ECO:0007669"/>
    <property type="project" value="InterPro"/>
</dbReference>
<keyword evidence="3" id="KW-0804">Transcription</keyword>
<dbReference type="RefSeq" id="XP_022640254.1">
    <property type="nucleotide sequence ID" value="XM_022784533.1"/>
</dbReference>
<dbReference type="PROSITE" id="PS50888">
    <property type="entry name" value="BHLH"/>
    <property type="match status" value="1"/>
</dbReference>
<keyword evidence="2" id="KW-0805">Transcription regulation</keyword>
<organism evidence="7 8">
    <name type="scientific">Vigna radiata var. radiata</name>
    <name type="common">Mung bean</name>
    <name type="synonym">Phaseolus aureus</name>
    <dbReference type="NCBI Taxonomy" id="3916"/>
    <lineage>
        <taxon>Eukaryota</taxon>
        <taxon>Viridiplantae</taxon>
        <taxon>Streptophyta</taxon>
        <taxon>Embryophyta</taxon>
        <taxon>Tracheophyta</taxon>
        <taxon>Spermatophyta</taxon>
        <taxon>Magnoliopsida</taxon>
        <taxon>eudicotyledons</taxon>
        <taxon>Gunneridae</taxon>
        <taxon>Pentapetalae</taxon>
        <taxon>rosids</taxon>
        <taxon>fabids</taxon>
        <taxon>Fabales</taxon>
        <taxon>Fabaceae</taxon>
        <taxon>Papilionoideae</taxon>
        <taxon>50 kb inversion clade</taxon>
        <taxon>NPAAA clade</taxon>
        <taxon>indigoferoid/millettioid clade</taxon>
        <taxon>Phaseoleae</taxon>
        <taxon>Vigna</taxon>
    </lineage>
</organism>
<dbReference type="InterPro" id="IPR011598">
    <property type="entry name" value="bHLH_dom"/>
</dbReference>
<reference evidence="8" key="2">
    <citation type="submission" date="2025-08" db="UniProtKB">
        <authorList>
            <consortium name="RefSeq"/>
        </authorList>
    </citation>
    <scope>IDENTIFICATION</scope>
    <source>
        <tissue evidence="8">Leaf</tissue>
    </source>
</reference>
<evidence type="ECO:0000313" key="8">
    <source>
        <dbReference type="RefSeq" id="XP_022640254.1"/>
    </source>
</evidence>
<evidence type="ECO:0000256" key="1">
    <source>
        <dbReference type="ARBA" id="ARBA00004123"/>
    </source>
</evidence>
<evidence type="ECO:0000259" key="6">
    <source>
        <dbReference type="PROSITE" id="PS50888"/>
    </source>
</evidence>
<gene>
    <name evidence="8" type="primary">LOC106772212</name>
</gene>
<protein>
    <submittedName>
        <fullName evidence="8">Transcription factor bHLH155 isoform X2</fullName>
    </submittedName>
</protein>
<feature type="region of interest" description="Disordered" evidence="5">
    <location>
        <begin position="431"/>
        <end position="451"/>
    </location>
</feature>
<name>A0A3Q0FCB2_VIGRR</name>
<accession>A0A3Q0FCB2</accession>
<proteinExistence type="predicted"/>